<gene>
    <name evidence="9" type="primary">LOC107225091</name>
</gene>
<evidence type="ECO:0000313" key="8">
    <source>
        <dbReference type="Proteomes" id="UP000829291"/>
    </source>
</evidence>
<dbReference type="InterPro" id="IPR013087">
    <property type="entry name" value="Znf_C2H2_type"/>
</dbReference>
<dbReference type="Proteomes" id="UP000829291">
    <property type="component" value="Chromosome 1"/>
</dbReference>
<keyword evidence="4" id="KW-0862">Zinc</keyword>
<keyword evidence="2" id="KW-0677">Repeat</keyword>
<dbReference type="PANTHER" id="PTHR24408">
    <property type="entry name" value="ZINC FINGER PROTEIN"/>
    <property type="match status" value="1"/>
</dbReference>
<dbReference type="Pfam" id="PF00096">
    <property type="entry name" value="zf-C2H2"/>
    <property type="match status" value="3"/>
</dbReference>
<reference evidence="9" key="1">
    <citation type="submission" date="2025-08" db="UniProtKB">
        <authorList>
            <consortium name="RefSeq"/>
        </authorList>
    </citation>
    <scope>IDENTIFICATION</scope>
    <source>
        <tissue evidence="9">Thorax and Abdomen</tissue>
    </source>
</reference>
<feature type="domain" description="C2H2-type" evidence="7">
    <location>
        <begin position="833"/>
        <end position="857"/>
    </location>
</feature>
<sequence>MRFFNSSQPRNVLNKTCTFYLWNVHNYISGSLGCHHVSMASLIRKLDKIMDLNPNLPILHGLKTPVVKLERCDNIWKTLQLIRRMQDTHLEDIQDWIKREPVTPDEILCNKTPMTFIPDKTLSLNLIGEPYLPKPYIEYHPILNNGNKSLPQFQLAEKSRVNLYHCEVCSKEFCNYKNFSDHQEEVHNITLPKKATTKKDKFSNNFNKIVALKQRSDSEDSSNDPLNKKFISDENSDLQTVVKILPPTTGSTKCKLCNRSYKNIRKHTIQYHKVKSVGILDTVSDQNSNEPVGSILELERLNSVTPESGSKTVDEAIPISRQNRYCTNQNNRNISKRKLNMPSNQVHKKMRSMSPREEQLNSENPKNLLSCEICGRKNLHNIGLCKHKDKHKISNEIELQSNVRQTHKSIDFEPRCKLNSETSATAVTVQDDDSNAKQNIPRTRSSIIKERSAFIEMVQNPIVATLEQDAERYSEKQCLCGRSFRNAYILFTHKSTCKFLNSPNSVKPLETRSASDRDSGISITIKKKNNSYEIVSKEGSDEVLFRNNHDAAEFEICDETSDSSSNSSDSSEFDDPIESLVPENSKYSENHCIIKLKVVEEDMDVEIEDLCDADRSSTVIENGTSKIFGQNKRQVLSLRDLCKEFLFQKGVMPKGATTHKCQNCKIFLGSREKLSKHIEKHKKMVKRSCTCGIKFSGIKALDAHIASVHPKCIECPYCKEKLNSIAAVDDHVCIIDQGEPYTEDFNENHPCPNCNIVFNNVTWLDSHMRSKHLDPNFPFQCYQCLEKFPNEMARSIHAHKKHNRGMACSICNEKIQSHRTKQKHEAYHRGVGFPCHTCKKTYRSKANQLNHLRTVHSDFSNNKLQCSICQKSIKTKSFRKHMLRHSSVLQCELCDKVFYDYRTLERHIMDRHSNENYPRKKCNVCGVSFPTEEQLEAHVTVEKSVKTNHRKNM</sequence>
<dbReference type="RefSeq" id="XP_046593354.1">
    <property type="nucleotide sequence ID" value="XM_046737398.1"/>
</dbReference>
<evidence type="ECO:0000256" key="6">
    <source>
        <dbReference type="SAM" id="MobiDB-lite"/>
    </source>
</evidence>
<dbReference type="PANTHER" id="PTHR24408:SF64">
    <property type="entry name" value="LINKING IMMUNITY AND METABOLISM-RELATED"/>
    <property type="match status" value="1"/>
</dbReference>
<keyword evidence="1" id="KW-0479">Metal-binding</keyword>
<dbReference type="PROSITE" id="PS00028">
    <property type="entry name" value="ZINC_FINGER_C2H2_1"/>
    <property type="match status" value="6"/>
</dbReference>
<feature type="domain" description="C2H2-type" evidence="7">
    <location>
        <begin position="164"/>
        <end position="192"/>
    </location>
</feature>
<dbReference type="Gene3D" id="3.30.160.60">
    <property type="entry name" value="Classic Zinc Finger"/>
    <property type="match status" value="3"/>
</dbReference>
<evidence type="ECO:0000256" key="1">
    <source>
        <dbReference type="ARBA" id="ARBA00022723"/>
    </source>
</evidence>
<evidence type="ECO:0000256" key="2">
    <source>
        <dbReference type="ARBA" id="ARBA00022737"/>
    </source>
</evidence>
<dbReference type="PROSITE" id="PS50157">
    <property type="entry name" value="ZINC_FINGER_C2H2_2"/>
    <property type="match status" value="3"/>
</dbReference>
<dbReference type="InterPro" id="IPR036236">
    <property type="entry name" value="Znf_C2H2_sf"/>
</dbReference>
<dbReference type="GeneID" id="107225091"/>
<proteinExistence type="predicted"/>
<keyword evidence="8" id="KW-1185">Reference proteome</keyword>
<feature type="region of interest" description="Disordered" evidence="6">
    <location>
        <begin position="558"/>
        <end position="580"/>
    </location>
</feature>
<organism evidence="8 9">
    <name type="scientific">Neodiprion lecontei</name>
    <name type="common">Redheaded pine sawfly</name>
    <dbReference type="NCBI Taxonomy" id="441921"/>
    <lineage>
        <taxon>Eukaryota</taxon>
        <taxon>Metazoa</taxon>
        <taxon>Ecdysozoa</taxon>
        <taxon>Arthropoda</taxon>
        <taxon>Hexapoda</taxon>
        <taxon>Insecta</taxon>
        <taxon>Pterygota</taxon>
        <taxon>Neoptera</taxon>
        <taxon>Endopterygota</taxon>
        <taxon>Hymenoptera</taxon>
        <taxon>Tenthredinoidea</taxon>
        <taxon>Diprionidae</taxon>
        <taxon>Diprioninae</taxon>
        <taxon>Neodiprion</taxon>
    </lineage>
</organism>
<protein>
    <submittedName>
        <fullName evidence="9">Gastrula zinc finger protein xFG20-1-like isoform X1</fullName>
    </submittedName>
</protein>
<feature type="domain" description="C2H2-type" evidence="7">
    <location>
        <begin position="889"/>
        <end position="917"/>
    </location>
</feature>
<dbReference type="SUPFAM" id="SSF57667">
    <property type="entry name" value="beta-beta-alpha zinc fingers"/>
    <property type="match status" value="1"/>
</dbReference>
<evidence type="ECO:0000313" key="9">
    <source>
        <dbReference type="RefSeq" id="XP_046593354.1"/>
    </source>
</evidence>
<evidence type="ECO:0000256" key="4">
    <source>
        <dbReference type="ARBA" id="ARBA00022833"/>
    </source>
</evidence>
<evidence type="ECO:0000259" key="7">
    <source>
        <dbReference type="PROSITE" id="PS50157"/>
    </source>
</evidence>
<evidence type="ECO:0000256" key="5">
    <source>
        <dbReference type="PROSITE-ProRule" id="PRU00042"/>
    </source>
</evidence>
<keyword evidence="3 5" id="KW-0863">Zinc-finger</keyword>
<dbReference type="PROSITE" id="PS51257">
    <property type="entry name" value="PROKAR_LIPOPROTEIN"/>
    <property type="match status" value="1"/>
</dbReference>
<accession>A0ABM3FZA4</accession>
<name>A0ABM3FZA4_NEOLC</name>
<dbReference type="SMART" id="SM00355">
    <property type="entry name" value="ZnF_C2H2"/>
    <property type="match status" value="12"/>
</dbReference>
<evidence type="ECO:0000256" key="3">
    <source>
        <dbReference type="ARBA" id="ARBA00022771"/>
    </source>
</evidence>